<dbReference type="PANTHER" id="PTHR11635">
    <property type="entry name" value="CAMP-DEPENDENT PROTEIN KINASE REGULATORY CHAIN"/>
    <property type="match status" value="1"/>
</dbReference>
<dbReference type="PANTHER" id="PTHR11635:SF152">
    <property type="entry name" value="CAMP-DEPENDENT PROTEIN KINASE TYPE I REGULATORY SUBUNIT-RELATED"/>
    <property type="match status" value="1"/>
</dbReference>
<dbReference type="InterPro" id="IPR050503">
    <property type="entry name" value="cAMP-dep_PK_reg_su-like"/>
</dbReference>
<sequence length="187" mass="21393">MQSESQLREGSELAQRKKTIELVTALKSPPQKRSSQQANRIAQFLSTIPGVNKLTPGLLNRFVHQCFGTEYFDGQIIYRASETATYFFIIVTGHVVLTDVKENKNDEGDDNVISRLNPRDWFGHEEILSSSRRAFTASAVKGETFCIRVPLEEYSRAPLQWILKGETFCIRVPLEEYFNVIIMHITH</sequence>
<accession>A0ABQ7GJ25</accession>
<feature type="domain" description="Cyclic nucleotide-binding" evidence="1">
    <location>
        <begin position="50"/>
        <end position="139"/>
    </location>
</feature>
<dbReference type="PROSITE" id="PS50042">
    <property type="entry name" value="CNMP_BINDING_3"/>
    <property type="match status" value="1"/>
</dbReference>
<dbReference type="Gene3D" id="2.60.120.10">
    <property type="entry name" value="Jelly Rolls"/>
    <property type="match status" value="1"/>
</dbReference>
<dbReference type="InterPro" id="IPR018490">
    <property type="entry name" value="cNMP-bd_dom_sf"/>
</dbReference>
<evidence type="ECO:0000259" key="1">
    <source>
        <dbReference type="PROSITE" id="PS50042"/>
    </source>
</evidence>
<dbReference type="EMBL" id="MU069746">
    <property type="protein sequence ID" value="KAF5834616.1"/>
    <property type="molecule type" value="Genomic_DNA"/>
</dbReference>
<dbReference type="InterPro" id="IPR000595">
    <property type="entry name" value="cNMP-bd_dom"/>
</dbReference>
<keyword evidence="3" id="KW-1185">Reference proteome</keyword>
<dbReference type="SUPFAM" id="SSF51206">
    <property type="entry name" value="cAMP-binding domain-like"/>
    <property type="match status" value="1"/>
</dbReference>
<dbReference type="Proteomes" id="UP000815325">
    <property type="component" value="Unassembled WGS sequence"/>
</dbReference>
<proteinExistence type="predicted"/>
<reference evidence="2" key="1">
    <citation type="submission" date="2017-08" db="EMBL/GenBank/DDBJ databases">
        <authorList>
            <person name="Polle J.E."/>
            <person name="Barry K."/>
            <person name="Cushman J."/>
            <person name="Schmutz J."/>
            <person name="Tran D."/>
            <person name="Hathwaick L.T."/>
            <person name="Yim W.C."/>
            <person name="Jenkins J."/>
            <person name="Mckie-Krisberg Z.M."/>
            <person name="Prochnik S."/>
            <person name="Lindquist E."/>
            <person name="Dockter R.B."/>
            <person name="Adam C."/>
            <person name="Molina H."/>
            <person name="Bunkerborg J."/>
            <person name="Jin E."/>
            <person name="Buchheim M."/>
            <person name="Magnuson J."/>
        </authorList>
    </citation>
    <scope>NUCLEOTIDE SEQUENCE</scope>
    <source>
        <strain evidence="2">CCAP 19/18</strain>
    </source>
</reference>
<protein>
    <submittedName>
        <fullName evidence="2">Cyclic nucleotide-binding-like protein</fullName>
    </submittedName>
</protein>
<comment type="caution">
    <text evidence="2">The sequence shown here is derived from an EMBL/GenBank/DDBJ whole genome shotgun (WGS) entry which is preliminary data.</text>
</comment>
<name>A0ABQ7GJ25_DUNSA</name>
<gene>
    <name evidence="2" type="ORF">DUNSADRAFT_8657</name>
</gene>
<dbReference type="InterPro" id="IPR014710">
    <property type="entry name" value="RmlC-like_jellyroll"/>
</dbReference>
<dbReference type="Pfam" id="PF00027">
    <property type="entry name" value="cNMP_binding"/>
    <property type="match status" value="1"/>
</dbReference>
<dbReference type="CDD" id="cd00038">
    <property type="entry name" value="CAP_ED"/>
    <property type="match status" value="1"/>
</dbReference>
<evidence type="ECO:0000313" key="3">
    <source>
        <dbReference type="Proteomes" id="UP000815325"/>
    </source>
</evidence>
<evidence type="ECO:0000313" key="2">
    <source>
        <dbReference type="EMBL" id="KAF5834616.1"/>
    </source>
</evidence>
<organism evidence="2 3">
    <name type="scientific">Dunaliella salina</name>
    <name type="common">Green alga</name>
    <name type="synonym">Protococcus salinus</name>
    <dbReference type="NCBI Taxonomy" id="3046"/>
    <lineage>
        <taxon>Eukaryota</taxon>
        <taxon>Viridiplantae</taxon>
        <taxon>Chlorophyta</taxon>
        <taxon>core chlorophytes</taxon>
        <taxon>Chlorophyceae</taxon>
        <taxon>CS clade</taxon>
        <taxon>Chlamydomonadales</taxon>
        <taxon>Dunaliellaceae</taxon>
        <taxon>Dunaliella</taxon>
    </lineage>
</organism>